<evidence type="ECO:0000256" key="7">
    <source>
        <dbReference type="PROSITE-ProRule" id="PRU01240"/>
    </source>
</evidence>
<dbReference type="InterPro" id="IPR034197">
    <property type="entry name" value="Peptidases_S8_3"/>
</dbReference>
<feature type="active site" description="Charge relay system" evidence="7">
    <location>
        <position position="1133"/>
    </location>
</feature>
<comment type="caution">
    <text evidence="12">The sequence shown here is derived from an EMBL/GenBank/DDBJ whole genome shotgun (WGS) entry which is preliminary data.</text>
</comment>
<evidence type="ECO:0000256" key="6">
    <source>
        <dbReference type="PIRSR" id="PIRSR615500-1"/>
    </source>
</evidence>
<dbReference type="InterPro" id="IPR000209">
    <property type="entry name" value="Peptidase_S8/S53_dom"/>
</dbReference>
<dbReference type="Pfam" id="PF05922">
    <property type="entry name" value="Inhibitor_I9"/>
    <property type="match status" value="1"/>
</dbReference>
<feature type="active site" description="Charge relay system" evidence="6 7">
    <location>
        <position position="508"/>
    </location>
</feature>
<dbReference type="Proteomes" id="UP000554482">
    <property type="component" value="Unassembled WGS sequence"/>
</dbReference>
<feature type="chain" id="PRO_5029785809" evidence="8">
    <location>
        <begin position="25"/>
        <end position="1338"/>
    </location>
</feature>
<evidence type="ECO:0000256" key="5">
    <source>
        <dbReference type="ARBA" id="ARBA00022825"/>
    </source>
</evidence>
<gene>
    <name evidence="12" type="ORF">FRX31_018605</name>
</gene>
<evidence type="ECO:0000256" key="8">
    <source>
        <dbReference type="SAM" id="SignalP"/>
    </source>
</evidence>
<protein>
    <submittedName>
        <fullName evidence="12">Subtilisin-like protease SBT4.8</fullName>
    </submittedName>
</protein>
<feature type="domain" description="Inhibitor I9" evidence="10">
    <location>
        <begin position="32"/>
        <end position="107"/>
    </location>
</feature>
<dbReference type="Gene3D" id="2.60.40.2310">
    <property type="match status" value="2"/>
</dbReference>
<feature type="active site" description="Charge relay system" evidence="6 7">
    <location>
        <position position="138"/>
    </location>
</feature>
<feature type="domain" description="Peptidase S8/S53" evidence="9">
    <location>
        <begin position="804"/>
        <end position="1183"/>
    </location>
</feature>
<dbReference type="OrthoDB" id="4803627at2759"/>
<dbReference type="Gene3D" id="3.50.30.30">
    <property type="match status" value="2"/>
</dbReference>
<dbReference type="InterPro" id="IPR036852">
    <property type="entry name" value="Peptidase_S8/S53_dom_sf"/>
</dbReference>
<keyword evidence="5 7" id="KW-0720">Serine protease</keyword>
<dbReference type="InterPro" id="IPR015500">
    <property type="entry name" value="Peptidase_S8_subtilisin-rel"/>
</dbReference>
<keyword evidence="4 7" id="KW-0378">Hydrolase</keyword>
<evidence type="ECO:0000313" key="13">
    <source>
        <dbReference type="Proteomes" id="UP000554482"/>
    </source>
</evidence>
<evidence type="ECO:0000256" key="3">
    <source>
        <dbReference type="ARBA" id="ARBA00022729"/>
    </source>
</evidence>
<dbReference type="InterPro" id="IPR037045">
    <property type="entry name" value="S8pro/Inhibitor_I9_sf"/>
</dbReference>
<dbReference type="Pfam" id="PF17766">
    <property type="entry name" value="fn3_6"/>
    <property type="match status" value="2"/>
</dbReference>
<keyword evidence="2 7" id="KW-0645">Protease</keyword>
<dbReference type="InterPro" id="IPR045051">
    <property type="entry name" value="SBT"/>
</dbReference>
<dbReference type="PROSITE" id="PS00138">
    <property type="entry name" value="SUBTILASE_SER"/>
    <property type="match status" value="2"/>
</dbReference>
<dbReference type="InterPro" id="IPR010259">
    <property type="entry name" value="S8pro/Inhibitor_I9"/>
</dbReference>
<feature type="active site" description="Charge relay system" evidence="7">
    <location>
        <position position="812"/>
    </location>
</feature>
<evidence type="ECO:0000256" key="2">
    <source>
        <dbReference type="ARBA" id="ARBA00022670"/>
    </source>
</evidence>
<dbReference type="Gene3D" id="3.40.50.200">
    <property type="entry name" value="Peptidase S8/S53 domain"/>
    <property type="match status" value="2"/>
</dbReference>
<evidence type="ECO:0000259" key="11">
    <source>
        <dbReference type="Pfam" id="PF17766"/>
    </source>
</evidence>
<evidence type="ECO:0000313" key="12">
    <source>
        <dbReference type="EMBL" id="KAF5191805.1"/>
    </source>
</evidence>
<comment type="similarity">
    <text evidence="1 7">Belongs to the peptidase S8 family.</text>
</comment>
<dbReference type="PANTHER" id="PTHR10795">
    <property type="entry name" value="PROPROTEIN CONVERTASE SUBTILISIN/KEXIN"/>
    <property type="match status" value="1"/>
</dbReference>
<accession>A0A7J6W642</accession>
<evidence type="ECO:0000259" key="9">
    <source>
        <dbReference type="Pfam" id="PF00082"/>
    </source>
</evidence>
<evidence type="ECO:0000256" key="4">
    <source>
        <dbReference type="ARBA" id="ARBA00022801"/>
    </source>
</evidence>
<dbReference type="PRINTS" id="PR00723">
    <property type="entry name" value="SUBTILISIN"/>
</dbReference>
<feature type="domain" description="Subtilisin-like protease fibronectin type-III" evidence="11">
    <location>
        <begin position="1239"/>
        <end position="1333"/>
    </location>
</feature>
<dbReference type="Pfam" id="PF00082">
    <property type="entry name" value="Peptidase_S8"/>
    <property type="match status" value="2"/>
</dbReference>
<sequence length="1338" mass="144056">MAKIFSSTVFSILISSLCIIFCCAFADDKQEYIVYMGSLPKNNYSPLDNHNSILQEVLENSLPSDSLVRSYRKSFNGFVASLTEKERQKLASKAGIVSIFPNKKYQLLTTRSWDFMGLTEDVKRAPQVESDVIVGVIDSGIDPESESFSDEGFGPPPKKWNGVCEGGKSFKCNNKLIGARFYGKSEDARDNVGHGTHTASTAAGNQVKNVSFYGFAPGNARGAVPSARIAVYKVCGGSSDCSGASILAAFDDAISDNVDILSVSLGGEGASMYLVDPVAIGSFHAMQKGILTSQSAGNSGPSRSTITSIAPWLLAVAASTTDRKIITKINVGDNTTLVGRAINSFNRTKKASLVDRESPFRKSLSFVYKSYEDNIVVFNDLRQDDLVSAVESNAAGFISLTDRGRNYSWIVPLPGLLLNSSDAEILRSYKEEASNPVATIFRSETLKDAAAPMIAVFSSRGPSAYEQDLLKANIAAPGVEIIAAWAHNVPPSGGDKRSVKYSILSGTSMACPHVTGAAAYVKSFHPDWSPSAIKSALMTTAFPLNSTQNSDAELAYGAGHIDPVKAVNPGLVYEATEVDYIAMLCNSYTPYQIRQLDENATCPEELVLVKDLNYPSLATFSMANFSGEVTFKRTVTNVGVAKSSYKVTIHPEYNLKISVEPKVLSFKSLNEKKSYTVTVSTKGEGDGFIISSGSIVWSDGVHKVYIVYMGALPAKSDYSPLTHHQSLLQEVLENSLPSDALIHSYKRSFNGFAANLTEKESQKLSGMEGILSVFPSRKLELQTTRSWDFMGFKENVRRSPMVESNVIVGLIDTGIWPEAESFSDQGFGPPPKKWKGTCKGGQNFTCNNKLIGARFYTQTIDENHNSTRDTIGHGTHTASIAVGNQLNKASFYGLAPGNIRGAVPSARIAVYKVCWEDSCGDSELMAAFDDAIADGVDIISISIGTKSAHQYYEDPIAIGSFHAMQKGVLTSQSAGNSGPYESTVASIAPWKLSVAASTTDRQFIVKVVLGDNTTLVAAGIISGSDEDIGFSSNYPLPGSILSSKDGERVNYYINNTRHPVAEILKTEAIRNGSAPVVGSFSSRGPNPFTKDILKPDIAAPGVDILAAWSPEGSPSFVSGDERSTKYNIVSGTSMACPHVTGAAAYVKTFHPDWSPAAIKSALMTTAVPMNATTNPDAEFAYGSGHIDPVMAINPGLIYEAREDDYIRMLCNIGYTPEQIQIFSGHNNICTKLSRGSPKDLNYPTMISDVAEANFTRTVTNIGIANSTYRATITSPSNLKISVTPEVLSFKSLNETKSFVVTVSTKARPESPYLIISASLVWSDGVHNVRSPIVMYLST</sequence>
<keyword evidence="13" id="KW-1185">Reference proteome</keyword>
<dbReference type="CDD" id="cd04852">
    <property type="entry name" value="Peptidases_S8_3"/>
    <property type="match status" value="2"/>
</dbReference>
<dbReference type="SUPFAM" id="SSF52743">
    <property type="entry name" value="Subtilisin-like"/>
    <property type="match status" value="2"/>
</dbReference>
<name>A0A7J6W642_THATH</name>
<dbReference type="InterPro" id="IPR023828">
    <property type="entry name" value="Peptidase_S8_Ser-AS"/>
</dbReference>
<feature type="signal peptide" evidence="8">
    <location>
        <begin position="1"/>
        <end position="24"/>
    </location>
</feature>
<reference evidence="12 13" key="1">
    <citation type="submission" date="2020-06" db="EMBL/GenBank/DDBJ databases">
        <title>Transcriptomic and genomic resources for Thalictrum thalictroides and T. hernandezii: Facilitating candidate gene discovery in an emerging model plant lineage.</title>
        <authorList>
            <person name="Arias T."/>
            <person name="Riano-Pachon D.M."/>
            <person name="Di Stilio V.S."/>
        </authorList>
    </citation>
    <scope>NUCLEOTIDE SEQUENCE [LARGE SCALE GENOMIC DNA]</scope>
    <source>
        <strain evidence="13">cv. WT478/WT964</strain>
        <tissue evidence="12">Leaves</tissue>
    </source>
</reference>
<organism evidence="12 13">
    <name type="scientific">Thalictrum thalictroides</name>
    <name type="common">Rue-anemone</name>
    <name type="synonym">Anemone thalictroides</name>
    <dbReference type="NCBI Taxonomy" id="46969"/>
    <lineage>
        <taxon>Eukaryota</taxon>
        <taxon>Viridiplantae</taxon>
        <taxon>Streptophyta</taxon>
        <taxon>Embryophyta</taxon>
        <taxon>Tracheophyta</taxon>
        <taxon>Spermatophyta</taxon>
        <taxon>Magnoliopsida</taxon>
        <taxon>Ranunculales</taxon>
        <taxon>Ranunculaceae</taxon>
        <taxon>Thalictroideae</taxon>
        <taxon>Thalictrum</taxon>
    </lineage>
</organism>
<feature type="domain" description="Subtilisin-like protease fibronectin type-III" evidence="11">
    <location>
        <begin position="611"/>
        <end position="706"/>
    </location>
</feature>
<evidence type="ECO:0000256" key="1">
    <source>
        <dbReference type="ARBA" id="ARBA00011073"/>
    </source>
</evidence>
<dbReference type="GO" id="GO:0004252">
    <property type="term" value="F:serine-type endopeptidase activity"/>
    <property type="evidence" value="ECO:0007669"/>
    <property type="project" value="UniProtKB-UniRule"/>
</dbReference>
<feature type="domain" description="Peptidase S8/S53" evidence="9">
    <location>
        <begin position="130"/>
        <end position="559"/>
    </location>
</feature>
<keyword evidence="3 8" id="KW-0732">Signal</keyword>
<dbReference type="Gene3D" id="3.30.70.80">
    <property type="entry name" value="Peptidase S8 propeptide/proteinase inhibitor I9"/>
    <property type="match status" value="1"/>
</dbReference>
<dbReference type="EMBL" id="JABWDY010022296">
    <property type="protein sequence ID" value="KAF5191805.1"/>
    <property type="molecule type" value="Genomic_DNA"/>
</dbReference>
<feature type="active site" description="Charge relay system" evidence="6 7">
    <location>
        <position position="194"/>
    </location>
</feature>
<proteinExistence type="inferred from homology"/>
<dbReference type="FunFam" id="3.40.50.200:FF:000006">
    <property type="entry name" value="Subtilisin-like protease SBT1.5"/>
    <property type="match status" value="1"/>
</dbReference>
<evidence type="ECO:0000259" key="10">
    <source>
        <dbReference type="Pfam" id="PF05922"/>
    </source>
</evidence>
<feature type="active site" description="Charge relay system" evidence="7">
    <location>
        <position position="873"/>
    </location>
</feature>
<dbReference type="GO" id="GO:0006508">
    <property type="term" value="P:proteolysis"/>
    <property type="evidence" value="ECO:0007669"/>
    <property type="project" value="UniProtKB-KW"/>
</dbReference>
<dbReference type="InterPro" id="IPR041469">
    <property type="entry name" value="Subtilisin-like_FN3"/>
</dbReference>
<dbReference type="PROSITE" id="PS51892">
    <property type="entry name" value="SUBTILASE"/>
    <property type="match status" value="2"/>
</dbReference>